<proteinExistence type="predicted"/>
<evidence type="ECO:0000313" key="2">
    <source>
        <dbReference type="EMBL" id="CAG5132062.1"/>
    </source>
</evidence>
<dbReference type="Proteomes" id="UP000678393">
    <property type="component" value="Unassembled WGS sequence"/>
</dbReference>
<name>A0A8S3ZVU1_9EUPU</name>
<dbReference type="EMBL" id="CAJHNH020005046">
    <property type="protein sequence ID" value="CAG5132062.1"/>
    <property type="molecule type" value="Genomic_DNA"/>
</dbReference>
<feature type="compositionally biased region" description="Basic and acidic residues" evidence="1">
    <location>
        <begin position="148"/>
        <end position="162"/>
    </location>
</feature>
<accession>A0A8S3ZVU1</accession>
<evidence type="ECO:0000313" key="3">
    <source>
        <dbReference type="Proteomes" id="UP000678393"/>
    </source>
</evidence>
<dbReference type="AlphaFoldDB" id="A0A8S3ZVU1"/>
<dbReference type="OrthoDB" id="6099668at2759"/>
<sequence>MGDSIPSQVWVIVNPARKRTCQLGLHNHHCALIDMERLKNPGNFLRSDGSPGKRSQEEDVGLPDNQMTSHELLAANALTKHDEKGHDVIVTDLQNMMRKVQTDRFRAEKRDCRFRLGGHCLTESLDRVASNYYYLKSPHSPGRRRRHLEVTSRRRHLEVTSR</sequence>
<comment type="caution">
    <text evidence="2">The sequence shown here is derived from an EMBL/GenBank/DDBJ whole genome shotgun (WGS) entry which is preliminary data.</text>
</comment>
<protein>
    <submittedName>
        <fullName evidence="2">Uncharacterized protein</fullName>
    </submittedName>
</protein>
<feature type="region of interest" description="Disordered" evidence="1">
    <location>
        <begin position="42"/>
        <end position="64"/>
    </location>
</feature>
<gene>
    <name evidence="2" type="ORF">CUNI_LOCUS17620</name>
</gene>
<organism evidence="2 3">
    <name type="scientific">Candidula unifasciata</name>
    <dbReference type="NCBI Taxonomy" id="100452"/>
    <lineage>
        <taxon>Eukaryota</taxon>
        <taxon>Metazoa</taxon>
        <taxon>Spiralia</taxon>
        <taxon>Lophotrochozoa</taxon>
        <taxon>Mollusca</taxon>
        <taxon>Gastropoda</taxon>
        <taxon>Heterobranchia</taxon>
        <taxon>Euthyneura</taxon>
        <taxon>Panpulmonata</taxon>
        <taxon>Eupulmonata</taxon>
        <taxon>Stylommatophora</taxon>
        <taxon>Helicina</taxon>
        <taxon>Helicoidea</taxon>
        <taxon>Geomitridae</taxon>
        <taxon>Candidula</taxon>
    </lineage>
</organism>
<keyword evidence="3" id="KW-1185">Reference proteome</keyword>
<feature type="region of interest" description="Disordered" evidence="1">
    <location>
        <begin position="139"/>
        <end position="162"/>
    </location>
</feature>
<evidence type="ECO:0000256" key="1">
    <source>
        <dbReference type="SAM" id="MobiDB-lite"/>
    </source>
</evidence>
<reference evidence="2" key="1">
    <citation type="submission" date="2021-04" db="EMBL/GenBank/DDBJ databases">
        <authorList>
            <consortium name="Molecular Ecology Group"/>
        </authorList>
    </citation>
    <scope>NUCLEOTIDE SEQUENCE</scope>
</reference>